<evidence type="ECO:0000313" key="1">
    <source>
        <dbReference type="EMBL" id="RED86378.1"/>
    </source>
</evidence>
<gene>
    <name evidence="1" type="ORF">DFP98_103233</name>
</gene>
<name>A0A3D9KIQ6_9BACL</name>
<reference evidence="1 2" key="1">
    <citation type="submission" date="2018-07" db="EMBL/GenBank/DDBJ databases">
        <title>Genomic Encyclopedia of Type Strains, Phase III (KMG-III): the genomes of soil and plant-associated and newly described type strains.</title>
        <authorList>
            <person name="Whitman W."/>
        </authorList>
    </citation>
    <scope>NUCLEOTIDE SEQUENCE [LARGE SCALE GENOMIC DNA]</scope>
    <source>
        <strain evidence="1 2">CECT 7287</strain>
    </source>
</reference>
<dbReference type="OrthoDB" id="2991134at2"/>
<evidence type="ECO:0000313" key="2">
    <source>
        <dbReference type="Proteomes" id="UP000256977"/>
    </source>
</evidence>
<proteinExistence type="predicted"/>
<dbReference type="Proteomes" id="UP000256977">
    <property type="component" value="Unassembled WGS sequence"/>
</dbReference>
<keyword evidence="2" id="KW-1185">Reference proteome</keyword>
<dbReference type="RefSeq" id="WP_116059502.1">
    <property type="nucleotide sequence ID" value="NZ_QRDZ01000003.1"/>
</dbReference>
<organism evidence="1 2">
    <name type="scientific">Cohnella phaseoli</name>
    <dbReference type="NCBI Taxonomy" id="456490"/>
    <lineage>
        <taxon>Bacteria</taxon>
        <taxon>Bacillati</taxon>
        <taxon>Bacillota</taxon>
        <taxon>Bacilli</taxon>
        <taxon>Bacillales</taxon>
        <taxon>Paenibacillaceae</taxon>
        <taxon>Cohnella</taxon>
    </lineage>
</organism>
<protein>
    <recommendedName>
        <fullName evidence="3">WYL domain-containing protein</fullName>
    </recommendedName>
</protein>
<sequence length="66" mass="7451">MSIAKYIGRTIVIVYMDKKERISKRTIRVIRIDAGTVFAFDTSCNGPRRFAVERILAAQPVIVHAS</sequence>
<dbReference type="AlphaFoldDB" id="A0A3D9KIQ6"/>
<dbReference type="EMBL" id="QRDZ01000003">
    <property type="protein sequence ID" value="RED86378.1"/>
    <property type="molecule type" value="Genomic_DNA"/>
</dbReference>
<evidence type="ECO:0008006" key="3">
    <source>
        <dbReference type="Google" id="ProtNLM"/>
    </source>
</evidence>
<accession>A0A3D9KIQ6</accession>
<comment type="caution">
    <text evidence="1">The sequence shown here is derived from an EMBL/GenBank/DDBJ whole genome shotgun (WGS) entry which is preliminary data.</text>
</comment>